<dbReference type="EMBL" id="BSOY01000029">
    <property type="protein sequence ID" value="GLS01546.1"/>
    <property type="molecule type" value="Genomic_DNA"/>
</dbReference>
<feature type="transmembrane region" description="Helical" evidence="5">
    <location>
        <begin position="83"/>
        <end position="102"/>
    </location>
</feature>
<comment type="subcellular location">
    <subcellularLocation>
        <location evidence="1">Membrane</location>
    </subcellularLocation>
</comment>
<evidence type="ECO:0000256" key="5">
    <source>
        <dbReference type="SAM" id="Phobius"/>
    </source>
</evidence>
<evidence type="ECO:0000256" key="4">
    <source>
        <dbReference type="ARBA" id="ARBA00023136"/>
    </source>
</evidence>
<evidence type="ECO:0000313" key="6">
    <source>
        <dbReference type="EMBL" id="GLS01546.1"/>
    </source>
</evidence>
<keyword evidence="4 5" id="KW-0472">Membrane</keyword>
<gene>
    <name evidence="6" type="ORF">GCM10007859_15610</name>
</gene>
<reference evidence="7" key="1">
    <citation type="journal article" date="2019" name="Int. J. Syst. Evol. Microbiol.">
        <title>The Global Catalogue of Microorganisms (GCM) 10K type strain sequencing project: providing services to taxonomists for standard genome sequencing and annotation.</title>
        <authorList>
            <consortium name="The Broad Institute Genomics Platform"/>
            <consortium name="The Broad Institute Genome Sequencing Center for Infectious Disease"/>
            <person name="Wu L."/>
            <person name="Ma J."/>
        </authorList>
    </citation>
    <scope>NUCLEOTIDE SEQUENCE [LARGE SCALE GENOMIC DNA]</scope>
    <source>
        <strain evidence="7">NBRC 110107</strain>
    </source>
</reference>
<evidence type="ECO:0000256" key="1">
    <source>
        <dbReference type="ARBA" id="ARBA00004370"/>
    </source>
</evidence>
<organism evidence="6 7">
    <name type="scientific">Brevundimonas denitrificans</name>
    <dbReference type="NCBI Taxonomy" id="1443434"/>
    <lineage>
        <taxon>Bacteria</taxon>
        <taxon>Pseudomonadati</taxon>
        <taxon>Pseudomonadota</taxon>
        <taxon>Alphaproteobacteria</taxon>
        <taxon>Caulobacterales</taxon>
        <taxon>Caulobacteraceae</taxon>
        <taxon>Brevundimonas</taxon>
    </lineage>
</organism>
<name>A0ABQ6BJT5_9CAUL</name>
<dbReference type="PANTHER" id="PTHR35814:SF1">
    <property type="entry name" value="GLUTATHIONE S-TRANSFERASE-RELATED"/>
    <property type="match status" value="1"/>
</dbReference>
<dbReference type="SUPFAM" id="SSF161084">
    <property type="entry name" value="MAPEG domain-like"/>
    <property type="match status" value="1"/>
</dbReference>
<keyword evidence="3 5" id="KW-1133">Transmembrane helix</keyword>
<evidence type="ECO:0000313" key="7">
    <source>
        <dbReference type="Proteomes" id="UP001156921"/>
    </source>
</evidence>
<keyword evidence="2 5" id="KW-0812">Transmembrane</keyword>
<dbReference type="RefSeq" id="WP_284222405.1">
    <property type="nucleotide sequence ID" value="NZ_BSOY01000029.1"/>
</dbReference>
<feature type="transmembrane region" description="Helical" evidence="5">
    <location>
        <begin position="114"/>
        <end position="137"/>
    </location>
</feature>
<accession>A0ABQ6BJT5</accession>
<evidence type="ECO:0000256" key="3">
    <source>
        <dbReference type="ARBA" id="ARBA00022989"/>
    </source>
</evidence>
<dbReference type="Proteomes" id="UP001156921">
    <property type="component" value="Unassembled WGS sequence"/>
</dbReference>
<comment type="caution">
    <text evidence="6">The sequence shown here is derived from an EMBL/GenBank/DDBJ whole genome shotgun (WGS) entry which is preliminary data.</text>
</comment>
<protein>
    <submittedName>
        <fullName evidence="6">Glutathione S-transferase</fullName>
    </submittedName>
</protein>
<dbReference type="PANTHER" id="PTHR35814">
    <property type="match status" value="1"/>
</dbReference>
<evidence type="ECO:0000256" key="2">
    <source>
        <dbReference type="ARBA" id="ARBA00022692"/>
    </source>
</evidence>
<dbReference type="Gene3D" id="1.20.120.550">
    <property type="entry name" value="Membrane associated eicosanoid/glutathione metabolism-like domain"/>
    <property type="match status" value="1"/>
</dbReference>
<feature type="transmembrane region" description="Helical" evidence="5">
    <location>
        <begin position="6"/>
        <end position="29"/>
    </location>
</feature>
<proteinExistence type="predicted"/>
<dbReference type="InterPro" id="IPR001129">
    <property type="entry name" value="Membr-assoc_MAPEG"/>
</dbReference>
<keyword evidence="7" id="KW-1185">Reference proteome</keyword>
<dbReference type="Pfam" id="PF01124">
    <property type="entry name" value="MAPEG"/>
    <property type="match status" value="1"/>
</dbReference>
<dbReference type="InterPro" id="IPR023352">
    <property type="entry name" value="MAPEG-like_dom_sf"/>
</dbReference>
<sequence>MATFDAMTALQAAALWSGLSILLLVVLSFRTIFTRKRLKVSFGDGGDPQLTAASRAFGNAAEYIPPCLAILILMALLDFQPVWIHAVGGAMLLGRILHAWGLSQTKQPSFGRMAGMILTQAALIGGAGTLIACAFGCI</sequence>